<organism evidence="9 10">
    <name type="scientific">Dyella halodurans</name>
    <dbReference type="NCBI Taxonomy" id="1920171"/>
    <lineage>
        <taxon>Bacteria</taxon>
        <taxon>Pseudomonadati</taxon>
        <taxon>Pseudomonadota</taxon>
        <taxon>Gammaproteobacteria</taxon>
        <taxon>Lysobacterales</taxon>
        <taxon>Rhodanobacteraceae</taxon>
        <taxon>Dyella</taxon>
    </lineage>
</organism>
<dbReference type="InterPro" id="IPR003135">
    <property type="entry name" value="ATP-grasp_carboxylate-amine"/>
</dbReference>
<evidence type="ECO:0000313" key="9">
    <source>
        <dbReference type="EMBL" id="MFC4527864.1"/>
    </source>
</evidence>
<dbReference type="EMBL" id="JBHSGA010000017">
    <property type="protein sequence ID" value="MFC4527864.1"/>
    <property type="molecule type" value="Genomic_DNA"/>
</dbReference>
<reference evidence="10" key="1">
    <citation type="journal article" date="2019" name="Int. J. Syst. Evol. Microbiol.">
        <title>The Global Catalogue of Microorganisms (GCM) 10K type strain sequencing project: providing services to taxonomists for standard genome sequencing and annotation.</title>
        <authorList>
            <consortium name="The Broad Institute Genomics Platform"/>
            <consortium name="The Broad Institute Genome Sequencing Center for Infectious Disease"/>
            <person name="Wu L."/>
            <person name="Ma J."/>
        </authorList>
    </citation>
    <scope>NUCLEOTIDE SEQUENCE [LARGE SCALE GENOMIC DNA]</scope>
    <source>
        <strain evidence="10">CCM 4481</strain>
    </source>
</reference>
<dbReference type="PANTHER" id="PTHR43055">
    <property type="entry name" value="FORMATE-DEPENDENT PHOSPHORIBOSYLGLYCINAMIDE FORMYLTRANSFERASE"/>
    <property type="match status" value="1"/>
</dbReference>
<dbReference type="SUPFAM" id="SSF51246">
    <property type="entry name" value="Rudiment single hybrid motif"/>
    <property type="match status" value="1"/>
</dbReference>
<feature type="binding site" evidence="7">
    <location>
        <position position="82"/>
    </location>
    <ligand>
        <name>N(1)-(5-phospho-beta-D-ribosyl)glycinamide</name>
        <dbReference type="ChEBI" id="CHEBI:143788"/>
    </ligand>
</feature>
<dbReference type="SUPFAM" id="SSF52440">
    <property type="entry name" value="PreATP-grasp domain"/>
    <property type="match status" value="1"/>
</dbReference>
<feature type="binding site" evidence="7">
    <location>
        <position position="114"/>
    </location>
    <ligand>
        <name>ATP</name>
        <dbReference type="ChEBI" id="CHEBI:30616"/>
    </ligand>
</feature>
<dbReference type="RefSeq" id="WP_266151854.1">
    <property type="nucleotide sequence ID" value="NZ_CP064028.1"/>
</dbReference>
<keyword evidence="1 7" id="KW-0436">Ligase</keyword>
<dbReference type="InterPro" id="IPR054350">
    <property type="entry name" value="PurT/PurK_preATP-grasp"/>
</dbReference>
<comment type="pathway">
    <text evidence="7">Purine metabolism; IMP biosynthesis via de novo pathway; N(2)-formyl-N(1)-(5-phospho-D-ribosyl)glycinamide from N(1)-(5-phospho-D-ribosyl)glycinamide (formate route): step 1/1.</text>
</comment>
<dbReference type="Gene3D" id="3.40.50.20">
    <property type="match status" value="1"/>
</dbReference>
<dbReference type="InterPro" id="IPR013815">
    <property type="entry name" value="ATP_grasp_subdomain_1"/>
</dbReference>
<evidence type="ECO:0000313" key="10">
    <source>
        <dbReference type="Proteomes" id="UP001595961"/>
    </source>
</evidence>
<dbReference type="EC" id="6.3.1.21" evidence="7"/>
<keyword evidence="3 7" id="KW-0547">Nucleotide-binding</keyword>
<proteinExistence type="inferred from homology"/>
<feature type="binding site" evidence="7">
    <location>
        <begin position="195"/>
        <end position="198"/>
    </location>
    <ligand>
        <name>ATP</name>
        <dbReference type="ChEBI" id="CHEBI:30616"/>
    </ligand>
</feature>
<dbReference type="InterPro" id="IPR005862">
    <property type="entry name" value="PurT"/>
</dbReference>
<evidence type="ECO:0000256" key="7">
    <source>
        <dbReference type="HAMAP-Rule" id="MF_01643"/>
    </source>
</evidence>
<evidence type="ECO:0000256" key="4">
    <source>
        <dbReference type="ARBA" id="ARBA00022755"/>
    </source>
</evidence>
<feature type="binding site" evidence="7">
    <location>
        <begin position="22"/>
        <end position="23"/>
    </location>
    <ligand>
        <name>N(1)-(5-phospho-beta-D-ribosyl)glycinamide</name>
        <dbReference type="ChEBI" id="CHEBI:143788"/>
    </ligand>
</feature>
<dbReference type="InterPro" id="IPR016185">
    <property type="entry name" value="PreATP-grasp_dom_sf"/>
</dbReference>
<comment type="function">
    <text evidence="7">Involved in the de novo purine biosynthesis. Catalyzes the transfer of formate to 5-phospho-ribosyl-glycinamide (GAR), producing 5-phospho-ribosyl-N-formylglycinamide (FGAR). Formate is provided by PurU via hydrolysis of 10-formyl-tetrahydrofolate.</text>
</comment>
<dbReference type="Proteomes" id="UP001595961">
    <property type="component" value="Unassembled WGS sequence"/>
</dbReference>
<keyword evidence="4 7" id="KW-0658">Purine biosynthesis</keyword>
<dbReference type="NCBIfam" id="TIGR01142">
    <property type="entry name" value="purT"/>
    <property type="match status" value="1"/>
</dbReference>
<dbReference type="InterPro" id="IPR048740">
    <property type="entry name" value="PurT_C"/>
</dbReference>
<evidence type="ECO:0000256" key="1">
    <source>
        <dbReference type="ARBA" id="ARBA00022598"/>
    </source>
</evidence>
<feature type="binding site" evidence="7">
    <location>
        <begin position="363"/>
        <end position="364"/>
    </location>
    <ligand>
        <name>N(1)-(5-phospho-beta-D-ribosyl)glycinamide</name>
        <dbReference type="ChEBI" id="CHEBI:143788"/>
    </ligand>
</feature>
<feature type="binding site" evidence="7">
    <location>
        <position position="267"/>
    </location>
    <ligand>
        <name>Mg(2+)</name>
        <dbReference type="ChEBI" id="CHEBI:18420"/>
    </ligand>
</feature>
<keyword evidence="6 7" id="KW-0460">Magnesium</keyword>
<feature type="binding site" evidence="7">
    <location>
        <begin position="160"/>
        <end position="165"/>
    </location>
    <ligand>
        <name>ATP</name>
        <dbReference type="ChEBI" id="CHEBI:30616"/>
    </ligand>
</feature>
<protein>
    <recommendedName>
        <fullName evidence="7">Formate-dependent phosphoribosylglycinamide formyltransferase</fullName>
        <ecNumber evidence="7">6.3.1.21</ecNumber>
    </recommendedName>
    <alternativeName>
        <fullName evidence="7">5'-phosphoribosylglycinamide transformylase 2</fullName>
    </alternativeName>
    <alternativeName>
        <fullName evidence="7">Formate-dependent GAR transformylase</fullName>
    </alternativeName>
    <alternativeName>
        <fullName evidence="7">GAR transformylase 2</fullName>
        <shortName evidence="7">GART 2</shortName>
    </alternativeName>
    <alternativeName>
        <fullName evidence="7">Non-folate glycinamide ribonucleotide transformylase</fullName>
    </alternativeName>
    <alternativeName>
        <fullName evidence="7">Phosphoribosylglycinamide formyltransferase 2</fullName>
    </alternativeName>
</protein>
<comment type="similarity">
    <text evidence="7">Belongs to the PurK/PurT family.</text>
</comment>
<feature type="binding site" evidence="7">
    <location>
        <position position="286"/>
    </location>
    <ligand>
        <name>N(1)-(5-phospho-beta-D-ribosyl)glycinamide</name>
        <dbReference type="ChEBI" id="CHEBI:143788"/>
    </ligand>
</feature>
<dbReference type="PANTHER" id="PTHR43055:SF1">
    <property type="entry name" value="FORMATE-DEPENDENT PHOSPHORIBOSYLGLYCINAMIDE FORMYLTRANSFERASE"/>
    <property type="match status" value="1"/>
</dbReference>
<dbReference type="NCBIfam" id="NF006766">
    <property type="entry name" value="PRK09288.1"/>
    <property type="match status" value="1"/>
</dbReference>
<dbReference type="Gene3D" id="3.30.470.20">
    <property type="entry name" value="ATP-grasp fold, B domain"/>
    <property type="match status" value="1"/>
</dbReference>
<dbReference type="InterPro" id="IPR011054">
    <property type="entry name" value="Rudment_hybrid_motif"/>
</dbReference>
<comment type="catalytic activity">
    <reaction evidence="7">
        <text>N(1)-(5-phospho-beta-D-ribosyl)glycinamide + formate + ATP = N(2)-formyl-N(1)-(5-phospho-beta-D-ribosyl)glycinamide + ADP + phosphate + H(+)</text>
        <dbReference type="Rhea" id="RHEA:24829"/>
        <dbReference type="ChEBI" id="CHEBI:15378"/>
        <dbReference type="ChEBI" id="CHEBI:15740"/>
        <dbReference type="ChEBI" id="CHEBI:30616"/>
        <dbReference type="ChEBI" id="CHEBI:43474"/>
        <dbReference type="ChEBI" id="CHEBI:143788"/>
        <dbReference type="ChEBI" id="CHEBI:147286"/>
        <dbReference type="ChEBI" id="CHEBI:456216"/>
        <dbReference type="EC" id="6.3.1.21"/>
    </reaction>
</comment>
<keyword evidence="9" id="KW-0808">Transferase</keyword>
<dbReference type="Pfam" id="PF21244">
    <property type="entry name" value="PurT_C"/>
    <property type="match status" value="1"/>
</dbReference>
<keyword evidence="10" id="KW-1185">Reference proteome</keyword>
<dbReference type="Gene3D" id="3.30.1490.20">
    <property type="entry name" value="ATP-grasp fold, A domain"/>
    <property type="match status" value="1"/>
</dbReference>
<evidence type="ECO:0000259" key="8">
    <source>
        <dbReference type="PROSITE" id="PS50975"/>
    </source>
</evidence>
<evidence type="ECO:0000256" key="6">
    <source>
        <dbReference type="ARBA" id="ARBA00022842"/>
    </source>
</evidence>
<feature type="domain" description="ATP-grasp" evidence="8">
    <location>
        <begin position="119"/>
        <end position="308"/>
    </location>
</feature>
<dbReference type="InterPro" id="IPR011761">
    <property type="entry name" value="ATP-grasp"/>
</dbReference>
<feature type="binding site" evidence="7">
    <location>
        <position position="279"/>
    </location>
    <ligand>
        <name>Mg(2+)</name>
        <dbReference type="ChEBI" id="CHEBI:18420"/>
    </ligand>
</feature>
<evidence type="ECO:0000256" key="2">
    <source>
        <dbReference type="ARBA" id="ARBA00022723"/>
    </source>
</evidence>
<dbReference type="PROSITE" id="PS50975">
    <property type="entry name" value="ATP_GRASP"/>
    <property type="match status" value="1"/>
</dbReference>
<keyword evidence="5 7" id="KW-0067">ATP-binding</keyword>
<dbReference type="Pfam" id="PF22660">
    <property type="entry name" value="RS_preATP-grasp-like"/>
    <property type="match status" value="1"/>
</dbReference>
<feature type="binding site" evidence="7">
    <location>
        <position position="203"/>
    </location>
    <ligand>
        <name>ATP</name>
        <dbReference type="ChEBI" id="CHEBI:30616"/>
    </ligand>
</feature>
<dbReference type="SUPFAM" id="SSF56059">
    <property type="entry name" value="Glutathione synthetase ATP-binding domain-like"/>
    <property type="match status" value="1"/>
</dbReference>
<dbReference type="HAMAP" id="MF_01643">
    <property type="entry name" value="PurT"/>
    <property type="match status" value="1"/>
</dbReference>
<keyword evidence="2 7" id="KW-0479">Metal-binding</keyword>
<feature type="binding site" evidence="7">
    <location>
        <position position="155"/>
    </location>
    <ligand>
        <name>ATP</name>
        <dbReference type="ChEBI" id="CHEBI:30616"/>
    </ligand>
</feature>
<dbReference type="Pfam" id="PF02222">
    <property type="entry name" value="ATP-grasp"/>
    <property type="match status" value="1"/>
</dbReference>
<accession>A0ABV9C487</accession>
<gene>
    <name evidence="7 9" type="primary">purT</name>
    <name evidence="9" type="ORF">ACFO5W_14565</name>
</gene>
<dbReference type="GO" id="GO:0016740">
    <property type="term" value="F:transferase activity"/>
    <property type="evidence" value="ECO:0007669"/>
    <property type="project" value="UniProtKB-KW"/>
</dbReference>
<feature type="binding site" evidence="7">
    <location>
        <position position="356"/>
    </location>
    <ligand>
        <name>N(1)-(5-phospho-beta-D-ribosyl)glycinamide</name>
        <dbReference type="ChEBI" id="CHEBI:143788"/>
    </ligand>
</feature>
<comment type="subunit">
    <text evidence="7">Homodimer.</text>
</comment>
<sequence>MKPFGTPYSDHAFRVLLLGSGELGKEVAIELQRYAVEVIAVDRYANAPAMQVAHRSHVIDMLDGAALRALIEQEKPDLVVPEIEAIHTPTLIELEQAGLHVIPTARAAWLTMDREGIRRLAAEELQLPTSRYRFCETEAEYRDAVAAIGLPFVIKPVMSSSGKGQSVVRQPADLQPAWDYAQSGGRAGKGRVIVEGFVDFDYEITMLTVRHRDGVSFCAPIGHRQEDGDYRESWQPQPMSEAALVEAQRQAAAITAALGGWGVFGVEFFVKGDHVIFSEVSPRPHDTGLVTLISQDLSEFALHARAILGLPIPTIRQLGPSASCAVLVEGDGEAPRYFNVADALVEPDTQLRIFGKPAVKGRRRMAVTLARDESIEAAKDKSIRAAKALRVEL</sequence>
<name>A0ABV9C487_9GAMM</name>
<evidence type="ECO:0000256" key="5">
    <source>
        <dbReference type="ARBA" id="ARBA00022840"/>
    </source>
</evidence>
<comment type="caution">
    <text evidence="9">The sequence shown here is derived from an EMBL/GenBank/DDBJ whole genome shotgun (WGS) entry which is preliminary data.</text>
</comment>
<evidence type="ECO:0000256" key="3">
    <source>
        <dbReference type="ARBA" id="ARBA00022741"/>
    </source>
</evidence>